<dbReference type="EMBL" id="CP009770">
    <property type="protein sequence ID" value="AJQ45333.1"/>
    <property type="molecule type" value="Genomic_DNA"/>
</dbReference>
<evidence type="ECO:0000313" key="13">
    <source>
        <dbReference type="Proteomes" id="UP000032261"/>
    </source>
</evidence>
<dbReference type="InterPro" id="IPR041546">
    <property type="entry name" value="ClpA/ClpB_AAA_lid"/>
</dbReference>
<dbReference type="InterPro" id="IPR019489">
    <property type="entry name" value="Clp_ATPase_C"/>
</dbReference>
<comment type="subunit">
    <text evidence="8">Homohexamer. The oligomerization is ATP-dependent.</text>
</comment>
<dbReference type="Pfam" id="PF00004">
    <property type="entry name" value="AAA"/>
    <property type="match status" value="1"/>
</dbReference>
<comment type="subcellular location">
    <subcellularLocation>
        <location evidence="1">Cytoplasm</location>
    </subcellularLocation>
</comment>
<evidence type="ECO:0000256" key="3">
    <source>
        <dbReference type="ARBA" id="ARBA00022737"/>
    </source>
</evidence>
<organism evidence="12 13">
    <name type="scientific">Ureaplasma diversum</name>
    <dbReference type="NCBI Taxonomy" id="42094"/>
    <lineage>
        <taxon>Bacteria</taxon>
        <taxon>Bacillati</taxon>
        <taxon>Mycoplasmatota</taxon>
        <taxon>Mycoplasmoidales</taxon>
        <taxon>Mycoplasmoidaceae</taxon>
        <taxon>Ureaplasma</taxon>
    </lineage>
</organism>
<evidence type="ECO:0000256" key="5">
    <source>
        <dbReference type="ARBA" id="ARBA00022840"/>
    </source>
</evidence>
<comment type="similarity">
    <text evidence="2">Belongs to the ClpA/ClpB family.</text>
</comment>
<dbReference type="SMART" id="SM01086">
    <property type="entry name" value="ClpB_D2-small"/>
    <property type="match status" value="1"/>
</dbReference>
<feature type="coiled-coil region" evidence="9">
    <location>
        <begin position="256"/>
        <end position="377"/>
    </location>
</feature>
<accession>A0A0C5RL09</accession>
<dbReference type="RefSeq" id="WP_208895258.1">
    <property type="nucleotide sequence ID" value="NZ_CP009770.1"/>
</dbReference>
<dbReference type="FunFam" id="3.40.50.300:FF:000025">
    <property type="entry name" value="ATP-dependent Clp protease subunit"/>
    <property type="match status" value="1"/>
</dbReference>
<evidence type="ECO:0000259" key="11">
    <source>
        <dbReference type="SMART" id="SM01086"/>
    </source>
</evidence>
<dbReference type="GO" id="GO:0005524">
    <property type="term" value="F:ATP binding"/>
    <property type="evidence" value="ECO:0007669"/>
    <property type="project" value="UniProtKB-KW"/>
</dbReference>
<dbReference type="FunFam" id="3.40.50.300:FF:000010">
    <property type="entry name" value="Chaperone clpB 1, putative"/>
    <property type="match status" value="1"/>
</dbReference>
<dbReference type="Proteomes" id="UP000032261">
    <property type="component" value="Chromosome"/>
</dbReference>
<dbReference type="Gene3D" id="3.40.50.300">
    <property type="entry name" value="P-loop containing nucleotide triphosphate hydrolases"/>
    <property type="match status" value="3"/>
</dbReference>
<dbReference type="AlphaFoldDB" id="A0A0C5RL09"/>
<dbReference type="SMART" id="SM00382">
    <property type="entry name" value="AAA"/>
    <property type="match status" value="2"/>
</dbReference>
<evidence type="ECO:0000259" key="10">
    <source>
        <dbReference type="SMART" id="SM00382"/>
    </source>
</evidence>
<evidence type="ECO:0000256" key="2">
    <source>
        <dbReference type="ARBA" id="ARBA00008675"/>
    </source>
</evidence>
<dbReference type="KEGG" id="ude:JM47_01840"/>
<feature type="domain" description="Clp ATPase C-terminal" evidence="11">
    <location>
        <begin position="612"/>
        <end position="703"/>
    </location>
</feature>
<proteinExistence type="inferred from homology"/>
<dbReference type="Pfam" id="PF10431">
    <property type="entry name" value="ClpB_D2-small"/>
    <property type="match status" value="1"/>
</dbReference>
<dbReference type="InterPro" id="IPR003959">
    <property type="entry name" value="ATPase_AAA_core"/>
</dbReference>
<evidence type="ECO:0000256" key="9">
    <source>
        <dbReference type="SAM" id="Coils"/>
    </source>
</evidence>
<dbReference type="InterPro" id="IPR003593">
    <property type="entry name" value="AAA+_ATPase"/>
</dbReference>
<evidence type="ECO:0000256" key="6">
    <source>
        <dbReference type="ARBA" id="ARBA00023054"/>
    </source>
</evidence>
<dbReference type="PANTHER" id="PTHR11638:SF18">
    <property type="entry name" value="HEAT SHOCK PROTEIN 104"/>
    <property type="match status" value="1"/>
</dbReference>
<dbReference type="Gene3D" id="1.10.8.60">
    <property type="match status" value="1"/>
</dbReference>
<keyword evidence="5" id="KW-0067">ATP-binding</keyword>
<dbReference type="PRINTS" id="PR00300">
    <property type="entry name" value="CLPPROTEASEA"/>
</dbReference>
<dbReference type="FunFam" id="3.40.50.300:FF:000120">
    <property type="entry name" value="ATP-dependent chaperone ClpB"/>
    <property type="match status" value="1"/>
</dbReference>
<evidence type="ECO:0000313" key="12">
    <source>
        <dbReference type="EMBL" id="AJQ45333.1"/>
    </source>
</evidence>
<keyword evidence="6 9" id="KW-0175">Coiled coil</keyword>
<evidence type="ECO:0000256" key="7">
    <source>
        <dbReference type="ARBA" id="ARBA00023186"/>
    </source>
</evidence>
<dbReference type="InterPro" id="IPR001270">
    <property type="entry name" value="ClpA/B"/>
</dbReference>
<keyword evidence="4" id="KW-0547">Nucleotide-binding</keyword>
<dbReference type="InterPro" id="IPR050130">
    <property type="entry name" value="ClpA_ClpB"/>
</dbReference>
<dbReference type="GO" id="GO:0034605">
    <property type="term" value="P:cellular response to heat"/>
    <property type="evidence" value="ECO:0007669"/>
    <property type="project" value="TreeGrafter"/>
</dbReference>
<dbReference type="HOGENOM" id="CLU_005070_4_0_14"/>
<dbReference type="GO" id="GO:0005737">
    <property type="term" value="C:cytoplasm"/>
    <property type="evidence" value="ECO:0007669"/>
    <property type="project" value="UniProtKB-SubCell"/>
</dbReference>
<protein>
    <submittedName>
        <fullName evidence="12">Chaperone protein ClpB</fullName>
    </submittedName>
</protein>
<dbReference type="PATRIC" id="fig|42094.4.peg.357"/>
<gene>
    <name evidence="12" type="ORF">JM47_01840</name>
</gene>
<dbReference type="SUPFAM" id="SSF52540">
    <property type="entry name" value="P-loop containing nucleoside triphosphate hydrolases"/>
    <property type="match status" value="2"/>
</dbReference>
<sequence length="705" mass="80005">MEFKDKGLNSLADFGRNLNQEILDNKIDPVIGRDDEIRRTIEILSRKTKNNPVLIGEPGVGKTAIIEGLAYRIVHKDVPSNLLNKTIIELSLSSLIAGASYQGQFEERLKNIINEVKKSNGDIILFIDEIHQIVGLGKNSGSNMDVANILKPLMARGEIKIIGATTLNEYRLYIEKDQALERRFTKVLVNKPTEQEALTIMRGLKPRWEAFHGIKIHDSALIAAVKLSERYINDRNLPDKAIDLIDEAAAKIKTQINSAPLELDEIKRELQHLQTEKAALDSEKDEKSQKRLASIKDQIEQKQKQFDELNNIYLAEKKQIDQLTNIRQKIEQTTHEIEFLQSEGKYEKASKLLYSDLPALNKQKEELEIKLNSEQSKHKLIVDSLSENEVADVISRATGIPLNNLLKDEKNKLLHIKDRLLEKIIGQDEAVELIANAVIRGRAGISNPAQPIGSFLFLGSTGVGKTELAKQLAIELFDSQKALIKFDMSEYMEKHSVSKLIGAPPGYIGYENAGLLTESVKRRPYCILLFDEIEKAHPDVLNLLLQILDDGVLKDSQNNEINFKNTIIIMTSNVGAKALLENDKIKAFEALHKTFRPEMLNRINEIIFFNKLPEEVVKSIAKKLLKELEVRLSTQDYEISFDDSIANSMVEQAYSDTFGARPLKRWITRNIENQLAVMILEEKVLKNHPYKIKYNNKKDQIELAK</sequence>
<evidence type="ECO:0000256" key="4">
    <source>
        <dbReference type="ARBA" id="ARBA00022741"/>
    </source>
</evidence>
<dbReference type="Pfam" id="PF17871">
    <property type="entry name" value="AAA_lid_9"/>
    <property type="match status" value="1"/>
</dbReference>
<dbReference type="Pfam" id="PF07724">
    <property type="entry name" value="AAA_2"/>
    <property type="match status" value="1"/>
</dbReference>
<dbReference type="CDD" id="cd00009">
    <property type="entry name" value="AAA"/>
    <property type="match status" value="1"/>
</dbReference>
<evidence type="ECO:0000256" key="8">
    <source>
        <dbReference type="ARBA" id="ARBA00026057"/>
    </source>
</evidence>
<name>A0A0C5RL09_9BACT</name>
<dbReference type="STRING" id="42094.JM47_01840"/>
<keyword evidence="7" id="KW-0143">Chaperone</keyword>
<reference evidence="12 13" key="1">
    <citation type="journal article" date="2015" name="Genome Announc.">
        <title>Genome Sequence of Ureaplasma diversum Strain ATCC 49782.</title>
        <authorList>
            <person name="Marques L.M."/>
            <person name="Guimaraes A.M."/>
            <person name="Martins H.B."/>
            <person name="Rezende I.S."/>
            <person name="Barbosa M.S."/>
            <person name="Campos G.B."/>
            <person name="do Nascimento N.C."/>
            <person name="Dos Santos A.P."/>
            <person name="Amorim A.T."/>
            <person name="Santos V.M."/>
            <person name="Messick J.B."/>
            <person name="Timenetsky J."/>
        </authorList>
    </citation>
    <scope>NUCLEOTIDE SEQUENCE [LARGE SCALE GENOMIC DNA]</scope>
    <source>
        <strain evidence="12 13">ATCC 49782</strain>
    </source>
</reference>
<dbReference type="GO" id="GO:0016887">
    <property type="term" value="F:ATP hydrolysis activity"/>
    <property type="evidence" value="ECO:0007669"/>
    <property type="project" value="InterPro"/>
</dbReference>
<dbReference type="InterPro" id="IPR027417">
    <property type="entry name" value="P-loop_NTPase"/>
</dbReference>
<dbReference type="PANTHER" id="PTHR11638">
    <property type="entry name" value="ATP-DEPENDENT CLP PROTEASE"/>
    <property type="match status" value="1"/>
</dbReference>
<evidence type="ECO:0000256" key="1">
    <source>
        <dbReference type="ARBA" id="ARBA00004496"/>
    </source>
</evidence>
<feature type="domain" description="AAA+ ATPase" evidence="10">
    <location>
        <begin position="451"/>
        <end position="614"/>
    </location>
</feature>
<feature type="domain" description="AAA+ ATPase" evidence="10">
    <location>
        <begin position="48"/>
        <end position="194"/>
    </location>
</feature>
<dbReference type="CDD" id="cd19499">
    <property type="entry name" value="RecA-like_ClpB_Hsp104-like"/>
    <property type="match status" value="1"/>
</dbReference>
<keyword evidence="3" id="KW-0677">Repeat</keyword>